<dbReference type="Proteomes" id="UP000016498">
    <property type="component" value="Unassembled WGS sequence"/>
</dbReference>
<dbReference type="HOGENOM" id="CLU_2311860_0_0_11"/>
<evidence type="ECO:0000313" key="2">
    <source>
        <dbReference type="EMBL" id="ERH23334.1"/>
    </source>
</evidence>
<dbReference type="EMBL" id="AWSD01000022">
    <property type="protein sequence ID" value="ERH23334.1"/>
    <property type="molecule type" value="Genomic_DNA"/>
</dbReference>
<protein>
    <submittedName>
        <fullName evidence="2">Uncharacterized protein</fullName>
    </submittedName>
</protein>
<feature type="non-terminal residue" evidence="2">
    <location>
        <position position="1"/>
    </location>
</feature>
<feature type="region of interest" description="Disordered" evidence="1">
    <location>
        <begin position="1"/>
        <end position="53"/>
    </location>
</feature>
<accession>U1QNQ4</accession>
<comment type="caution">
    <text evidence="2">The sequence shown here is derived from an EMBL/GenBank/DDBJ whole genome shotgun (WGS) entry which is preliminary data.</text>
</comment>
<reference evidence="2 3" key="1">
    <citation type="submission" date="2013-06" db="EMBL/GenBank/DDBJ databases">
        <authorList>
            <person name="Weinstock G."/>
            <person name="Sodergren E."/>
            <person name="Lobos E.A."/>
            <person name="Fulton L."/>
            <person name="Fulton R."/>
            <person name="Courtney L."/>
            <person name="Fronick C."/>
            <person name="O'Laughlin M."/>
            <person name="Godfrey J."/>
            <person name="Wilson R.M."/>
            <person name="Miner T."/>
            <person name="Farmer C."/>
            <person name="Delehaunty K."/>
            <person name="Cordes M."/>
            <person name="Minx P."/>
            <person name="Tomlinson C."/>
            <person name="Chen J."/>
            <person name="Wollam A."/>
            <person name="Pepin K.H."/>
            <person name="Bhonagiri V."/>
            <person name="Zhang X."/>
            <person name="Warren W."/>
            <person name="Mitreva M."/>
            <person name="Mardis E.R."/>
            <person name="Wilson R.K."/>
        </authorList>
    </citation>
    <scope>NUCLEOTIDE SEQUENCE [LARGE SCALE GENOMIC DNA]</scope>
    <source>
        <strain evidence="2 3">F0510</strain>
    </source>
</reference>
<organism evidence="2 3">
    <name type="scientific">Actinomyces johnsonii F0510</name>
    <dbReference type="NCBI Taxonomy" id="1227262"/>
    <lineage>
        <taxon>Bacteria</taxon>
        <taxon>Bacillati</taxon>
        <taxon>Actinomycetota</taxon>
        <taxon>Actinomycetes</taxon>
        <taxon>Actinomycetales</taxon>
        <taxon>Actinomycetaceae</taxon>
        <taxon>Actinomyces</taxon>
    </lineage>
</organism>
<dbReference type="AlphaFoldDB" id="U1QNQ4"/>
<gene>
    <name evidence="2" type="ORF">HMPREF1549_00178</name>
</gene>
<evidence type="ECO:0000256" key="1">
    <source>
        <dbReference type="SAM" id="MobiDB-lite"/>
    </source>
</evidence>
<sequence length="99" mass="11179">RQPGPPRRLRPLGLPGLPRRRLPTLGERWLPQRLAPQPHRRHPGPPGRSPERLEEIRVGGPMIEPPLPLHEAPEKHADPRYTVSGPLWGGTWLACSWAL</sequence>
<proteinExistence type="predicted"/>
<name>U1QNQ4_9ACTO</name>
<evidence type="ECO:0000313" key="3">
    <source>
        <dbReference type="Proteomes" id="UP000016498"/>
    </source>
</evidence>